<proteinExistence type="predicted"/>
<keyword evidence="2" id="KW-1185">Reference proteome</keyword>
<evidence type="ECO:0000313" key="1">
    <source>
        <dbReference type="EMBL" id="GAA3825332.1"/>
    </source>
</evidence>
<dbReference type="Proteomes" id="UP001500888">
    <property type="component" value="Unassembled WGS sequence"/>
</dbReference>
<accession>A0ABP7IS00</accession>
<gene>
    <name evidence="1" type="ORF">GCM10022226_52530</name>
</gene>
<organism evidence="1 2">
    <name type="scientific">Sphaerisporangium flaviroseum</name>
    <dbReference type="NCBI Taxonomy" id="509199"/>
    <lineage>
        <taxon>Bacteria</taxon>
        <taxon>Bacillati</taxon>
        <taxon>Actinomycetota</taxon>
        <taxon>Actinomycetes</taxon>
        <taxon>Streptosporangiales</taxon>
        <taxon>Streptosporangiaceae</taxon>
        <taxon>Sphaerisporangium</taxon>
    </lineage>
</organism>
<evidence type="ECO:0000313" key="2">
    <source>
        <dbReference type="Proteomes" id="UP001500888"/>
    </source>
</evidence>
<sequence>MAHPGLRPVVLGSRCFRHVDLRRTAQRMGSTAPPFSKCGLSVDSPATPINGRVFQTPPSVLCPVHPAKQTYWGKITTKP</sequence>
<dbReference type="EMBL" id="BAAAZR010000020">
    <property type="protein sequence ID" value="GAA3825332.1"/>
    <property type="molecule type" value="Genomic_DNA"/>
</dbReference>
<reference evidence="2" key="1">
    <citation type="journal article" date="2019" name="Int. J. Syst. Evol. Microbiol.">
        <title>The Global Catalogue of Microorganisms (GCM) 10K type strain sequencing project: providing services to taxonomists for standard genome sequencing and annotation.</title>
        <authorList>
            <consortium name="The Broad Institute Genomics Platform"/>
            <consortium name="The Broad Institute Genome Sequencing Center for Infectious Disease"/>
            <person name="Wu L."/>
            <person name="Ma J."/>
        </authorList>
    </citation>
    <scope>NUCLEOTIDE SEQUENCE [LARGE SCALE GENOMIC DNA]</scope>
    <source>
        <strain evidence="2">JCM 16908</strain>
    </source>
</reference>
<name>A0ABP7IS00_9ACTN</name>
<protein>
    <submittedName>
        <fullName evidence="1">Uncharacterized protein</fullName>
    </submittedName>
</protein>
<comment type="caution">
    <text evidence="1">The sequence shown here is derived from an EMBL/GenBank/DDBJ whole genome shotgun (WGS) entry which is preliminary data.</text>
</comment>